<gene>
    <name evidence="1" type="ORF">Fcan01_25190</name>
</gene>
<proteinExistence type="predicted"/>
<dbReference type="PANTHER" id="PTHR31650:SF1">
    <property type="entry name" value="WAX ESTER SYNTHASE_DIACYLGLYCEROL ACYLTRANSFERASE 4-RELATED"/>
    <property type="match status" value="1"/>
</dbReference>
<accession>A0A226D5H1</accession>
<dbReference type="PANTHER" id="PTHR31650">
    <property type="entry name" value="O-ACYLTRANSFERASE (WSD1-LIKE) FAMILY PROTEIN"/>
    <property type="match status" value="1"/>
</dbReference>
<evidence type="ECO:0000313" key="2">
    <source>
        <dbReference type="Proteomes" id="UP000198287"/>
    </source>
</evidence>
<sequence>MSVTLIADVPAIQKERVMQKVQENLLEKRDSEGNLQFPELKCSLRIFLGYLFWKPVRNFKLEDHVINYEDTKLPLPDWSDPDALRKITSETLRCRCWRKDAPLWEIILLSNVPKSHLPKNSGHGSLFIWRFHHVLMDGYGRFKVLMQLFGKFDKISNSAVPSAVSIYDEKMTWSKLQSICVAPFKLAEIWLPLIGCPLKIPPIFSNGNKILFHATIKFPMVDLKAIRMKHNVDLTSILVAIISGGVRRFLLKYNQDVPNKLGIMCPMPMPNHPDKLPNYVSGGVFPIPLLETNNINRLREISGGCSTFRDKSIVPLNHFISKLPGLFPQFVILTCRNLFSLPPLFLTNLVGPIEKLLFDEISITDIKVGVNMPKDGPREGQANLAVSGFNEYLESNQHADELLEYCKEEMKELESLIVILVPIPVLCFFYILRQTVALLGKFILGLKIVPLFDTCLAGENVYGKEALTTSVTFVADVPSIQRERVMQKVQENLLEKRDRGGNLQFPELKCALRPFLGYLFWKPVKKFKLEDHVINYEDTELPIPDWSDPNALRKIASQVLRYRGWRKDAPLWEIILLSNVPKSHLPKNSRNGSLFVWRYHHVLLDGYGTFKVLMQLFDKYDKVKDSVVPSTLSIFDEKLTWRKLQSICTAPFKLAEICLPLVLCPLKIPPIFNGNGNKILSSATIKFPLADLKAIRMKHNVDLTSILVAIISGGVRRFLLKNNQNLPNKLGIMCPMPMPNHPDKLTNHVSGGIFPIPLREPNNISLLREISLACSTFRDKSIVPLGHFIGKLAGLFPQFVILTHRNLFSLPPLFLANLVGPVEKLWLDDIPIMDIKMGANIPKDGARGEANLSVSAFNEYLESNQQADDLLEYCWEEMKELES</sequence>
<dbReference type="OrthoDB" id="619536at2759"/>
<dbReference type="GO" id="GO:0005886">
    <property type="term" value="C:plasma membrane"/>
    <property type="evidence" value="ECO:0007669"/>
    <property type="project" value="TreeGrafter"/>
</dbReference>
<keyword evidence="2" id="KW-1185">Reference proteome</keyword>
<dbReference type="EMBL" id="LNIX01000035">
    <property type="protein sequence ID" value="OXA40098.1"/>
    <property type="molecule type" value="Genomic_DNA"/>
</dbReference>
<protein>
    <recommendedName>
        <fullName evidence="3">Diacylglycerol O-acyltransferase</fullName>
    </recommendedName>
</protein>
<name>A0A226D5H1_FOLCA</name>
<comment type="caution">
    <text evidence="1">The sequence shown here is derived from an EMBL/GenBank/DDBJ whole genome shotgun (WGS) entry which is preliminary data.</text>
</comment>
<dbReference type="OMA" id="WEVIVIP"/>
<dbReference type="GO" id="GO:0019432">
    <property type="term" value="P:triglyceride biosynthetic process"/>
    <property type="evidence" value="ECO:0007669"/>
    <property type="project" value="TreeGrafter"/>
</dbReference>
<dbReference type="AlphaFoldDB" id="A0A226D5H1"/>
<reference evidence="1 2" key="1">
    <citation type="submission" date="2015-12" db="EMBL/GenBank/DDBJ databases">
        <title>The genome of Folsomia candida.</title>
        <authorList>
            <person name="Faddeeva A."/>
            <person name="Derks M.F."/>
            <person name="Anvar Y."/>
            <person name="Smit S."/>
            <person name="Van Straalen N."/>
            <person name="Roelofs D."/>
        </authorList>
    </citation>
    <scope>NUCLEOTIDE SEQUENCE [LARGE SCALE GENOMIC DNA]</scope>
    <source>
        <strain evidence="1 2">VU population</strain>
        <tissue evidence="1">Whole body</tissue>
    </source>
</reference>
<dbReference type="InterPro" id="IPR045034">
    <property type="entry name" value="O-acyltransferase_WSD1-like"/>
</dbReference>
<dbReference type="GO" id="GO:0008374">
    <property type="term" value="F:O-acyltransferase activity"/>
    <property type="evidence" value="ECO:0007669"/>
    <property type="project" value="InterPro"/>
</dbReference>
<dbReference type="Proteomes" id="UP000198287">
    <property type="component" value="Unassembled WGS sequence"/>
</dbReference>
<evidence type="ECO:0000313" key="1">
    <source>
        <dbReference type="EMBL" id="OXA40098.1"/>
    </source>
</evidence>
<organism evidence="1 2">
    <name type="scientific">Folsomia candida</name>
    <name type="common">Springtail</name>
    <dbReference type="NCBI Taxonomy" id="158441"/>
    <lineage>
        <taxon>Eukaryota</taxon>
        <taxon>Metazoa</taxon>
        <taxon>Ecdysozoa</taxon>
        <taxon>Arthropoda</taxon>
        <taxon>Hexapoda</taxon>
        <taxon>Collembola</taxon>
        <taxon>Entomobryomorpha</taxon>
        <taxon>Isotomoidea</taxon>
        <taxon>Isotomidae</taxon>
        <taxon>Proisotominae</taxon>
        <taxon>Folsomia</taxon>
    </lineage>
</organism>
<evidence type="ECO:0008006" key="3">
    <source>
        <dbReference type="Google" id="ProtNLM"/>
    </source>
</evidence>